<evidence type="ECO:0000313" key="2">
    <source>
        <dbReference type="Proteomes" id="UP000561459"/>
    </source>
</evidence>
<dbReference type="RefSeq" id="WP_183616230.1">
    <property type="nucleotide sequence ID" value="NZ_JACIDY010000002.1"/>
</dbReference>
<name>A0A7W6FXL0_9SPHN</name>
<evidence type="ECO:0000313" key="1">
    <source>
        <dbReference type="EMBL" id="MBB3939479.1"/>
    </source>
</evidence>
<proteinExistence type="predicted"/>
<accession>A0A7W6FXL0</accession>
<keyword evidence="2" id="KW-1185">Reference proteome</keyword>
<organism evidence="1 2">
    <name type="scientific">Novosphingobium fluoreni</name>
    <dbReference type="NCBI Taxonomy" id="1391222"/>
    <lineage>
        <taxon>Bacteria</taxon>
        <taxon>Pseudomonadati</taxon>
        <taxon>Pseudomonadota</taxon>
        <taxon>Alphaproteobacteria</taxon>
        <taxon>Sphingomonadales</taxon>
        <taxon>Sphingomonadaceae</taxon>
        <taxon>Novosphingobium</taxon>
    </lineage>
</organism>
<sequence length="152" mass="15818">MMTPNTTALSAKVWRGALDELALVASASGVAATKDRLSELVILLMLAPEPHMLLGVNAIAPDRLRALVDVEAFDTALMAMLGSPLGFLLSRGQDGESLATIALPGALQEQSASGASPALALIAALALSLGNRRSLTQPMRSQALPAERRVLH</sequence>
<comment type="caution">
    <text evidence="1">The sequence shown here is derived from an EMBL/GenBank/DDBJ whole genome shotgun (WGS) entry which is preliminary data.</text>
</comment>
<protein>
    <submittedName>
        <fullName evidence="1">Uncharacterized protein</fullName>
    </submittedName>
</protein>
<reference evidence="1 2" key="1">
    <citation type="submission" date="2020-08" db="EMBL/GenBank/DDBJ databases">
        <title>Genomic Encyclopedia of Type Strains, Phase IV (KMG-IV): sequencing the most valuable type-strain genomes for metagenomic binning, comparative biology and taxonomic classification.</title>
        <authorList>
            <person name="Goeker M."/>
        </authorList>
    </citation>
    <scope>NUCLEOTIDE SEQUENCE [LARGE SCALE GENOMIC DNA]</scope>
    <source>
        <strain evidence="1 2">DSM 27568</strain>
    </source>
</reference>
<dbReference type="Proteomes" id="UP000561459">
    <property type="component" value="Unassembled WGS sequence"/>
</dbReference>
<dbReference type="AlphaFoldDB" id="A0A7W6FXL0"/>
<gene>
    <name evidence="1" type="ORF">GGR39_001119</name>
</gene>
<dbReference type="EMBL" id="JACIDY010000002">
    <property type="protein sequence ID" value="MBB3939479.1"/>
    <property type="molecule type" value="Genomic_DNA"/>
</dbReference>